<dbReference type="GO" id="GO:0070552">
    <property type="term" value="C:BRISC complex"/>
    <property type="evidence" value="ECO:0007669"/>
    <property type="project" value="InterPro"/>
</dbReference>
<proteinExistence type="inferred from homology"/>
<evidence type="ECO:0000256" key="9">
    <source>
        <dbReference type="ARBA" id="ARBA00022776"/>
    </source>
</evidence>
<evidence type="ECO:0000256" key="6">
    <source>
        <dbReference type="ARBA" id="ARBA00022703"/>
    </source>
</evidence>
<reference evidence="18" key="1">
    <citation type="submission" date="2009-08" db="EMBL/GenBank/DDBJ databases">
        <title>Annotation of Salpingoeca rosetta.</title>
        <authorList>
            <consortium name="The Broad Institute Genome Sequencing Platform"/>
            <person name="Russ C."/>
            <person name="Cuomo C."/>
            <person name="Burger G."/>
            <person name="Gray M.W."/>
            <person name="Holland P.W.H."/>
            <person name="King N."/>
            <person name="Lang F.B.F."/>
            <person name="Roger A.J."/>
            <person name="Ruiz-Trillo I."/>
            <person name="Young S.K."/>
            <person name="Zeng Q."/>
            <person name="Gargeya S."/>
            <person name="Alvarado L."/>
            <person name="Berlin A."/>
            <person name="Chapman S.B."/>
            <person name="Chen Z."/>
            <person name="Freedman E."/>
            <person name="Gellesch M."/>
            <person name="Goldberg J."/>
            <person name="Griggs A."/>
            <person name="Gujja S."/>
            <person name="Heilman E."/>
            <person name="Heiman D."/>
            <person name="Howarth C."/>
            <person name="Mehta T."/>
            <person name="Neiman D."/>
            <person name="Pearson M."/>
            <person name="Roberts A."/>
            <person name="Saif S."/>
            <person name="Shea T."/>
            <person name="Shenoy N."/>
            <person name="Sisk P."/>
            <person name="Stolte C."/>
            <person name="Sykes S."/>
            <person name="White J."/>
            <person name="Yandava C."/>
            <person name="Haas B."/>
            <person name="Nusbaum C."/>
            <person name="Birren B."/>
        </authorList>
    </citation>
    <scope>NUCLEOTIDE SEQUENCE [LARGE SCALE GENOMIC DNA]</scope>
    <source>
        <strain evidence="18">ATCC 50818</strain>
    </source>
</reference>
<sequence>MMQTSDIEGGGGGGLKVLRQCVSNLQAREQTSGCTFITITPSKASSSQYTLQFQRAGQPCAWTIIMGSGSQSIPDICFPSFEQSFEPSIDALLPVLDAWDGSTTSYTDFFAIVLKVDQFHVLLHVRISSRFPEQQPTLILQSVYHDDAAGHPIRTQYSEYPYSPRWHGTELATRIRTFLLEEVPRFKQSSIKKHR</sequence>
<evidence type="ECO:0000256" key="4">
    <source>
        <dbReference type="ARBA" id="ARBA00022490"/>
    </source>
</evidence>
<evidence type="ECO:0000256" key="3">
    <source>
        <dbReference type="ARBA" id="ARBA00019438"/>
    </source>
</evidence>
<keyword evidence="11" id="KW-0156">Chromatin regulator</keyword>
<organism evidence="19">
    <name type="scientific">Salpingoeca rosetta (strain ATCC 50818 / BSB-021)</name>
    <dbReference type="NCBI Taxonomy" id="946362"/>
    <lineage>
        <taxon>Eukaryota</taxon>
        <taxon>Choanoflagellata</taxon>
        <taxon>Craspedida</taxon>
        <taxon>Salpingoecidae</taxon>
        <taxon>Salpingoeca</taxon>
    </lineage>
</organism>
<comment type="subcellular location">
    <subcellularLocation>
        <location evidence="2">Cytoplasm</location>
    </subcellularLocation>
    <subcellularLocation>
        <location evidence="1">Nucleus</location>
    </subcellularLocation>
</comment>
<evidence type="ECO:0000313" key="18">
    <source>
        <dbReference type="EMBL" id="EGD75537.1"/>
    </source>
</evidence>
<keyword evidence="5" id="KW-0132">Cell division</keyword>
<name>F2UFG9_SALR5</name>
<dbReference type="Proteomes" id="UP000007799">
    <property type="component" value="Unassembled WGS sequence"/>
</dbReference>
<dbReference type="EMBL" id="GL832972">
    <property type="protein sequence ID" value="EGD75537.1"/>
    <property type="molecule type" value="Genomic_DNA"/>
</dbReference>
<dbReference type="AlphaFoldDB" id="F2UFG9"/>
<keyword evidence="19" id="KW-1185">Reference proteome</keyword>
<dbReference type="STRING" id="946362.F2UFG9"/>
<evidence type="ECO:0000256" key="17">
    <source>
        <dbReference type="ARBA" id="ARBA00032630"/>
    </source>
</evidence>
<comment type="similarity">
    <text evidence="15">Belongs to the BABAM2 family.</text>
</comment>
<gene>
    <name evidence="18" type="ORF">PTSG_06607</name>
</gene>
<evidence type="ECO:0000256" key="14">
    <source>
        <dbReference type="ARBA" id="ARBA00023306"/>
    </source>
</evidence>
<dbReference type="PANTHER" id="PTHR15189:SF7">
    <property type="entry name" value="BRISC AND BRCA1-A COMPLEX MEMBER 2"/>
    <property type="match status" value="1"/>
</dbReference>
<dbReference type="GO" id="GO:0051301">
    <property type="term" value="P:cell division"/>
    <property type="evidence" value="ECO:0007669"/>
    <property type="project" value="UniProtKB-KW"/>
</dbReference>
<evidence type="ECO:0000256" key="16">
    <source>
        <dbReference type="ARBA" id="ARBA00032491"/>
    </source>
</evidence>
<dbReference type="InParanoid" id="F2UFG9"/>
<dbReference type="KEGG" id="sre:PTSG_06607"/>
<evidence type="ECO:0000256" key="2">
    <source>
        <dbReference type="ARBA" id="ARBA00004496"/>
    </source>
</evidence>
<keyword evidence="7" id="KW-0677">Repeat</keyword>
<evidence type="ECO:0000256" key="1">
    <source>
        <dbReference type="ARBA" id="ARBA00004123"/>
    </source>
</evidence>
<evidence type="ECO:0000256" key="10">
    <source>
        <dbReference type="ARBA" id="ARBA00022786"/>
    </source>
</evidence>
<keyword evidence="6" id="KW-0053">Apoptosis</keyword>
<keyword evidence="12" id="KW-0234">DNA repair</keyword>
<evidence type="ECO:0000256" key="13">
    <source>
        <dbReference type="ARBA" id="ARBA00023242"/>
    </source>
</evidence>
<dbReference type="Pfam" id="PF06113">
    <property type="entry name" value="BRE"/>
    <property type="match status" value="1"/>
</dbReference>
<keyword evidence="9" id="KW-0498">Mitosis</keyword>
<evidence type="ECO:0000256" key="11">
    <source>
        <dbReference type="ARBA" id="ARBA00022853"/>
    </source>
</evidence>
<keyword evidence="14" id="KW-0131">Cell cycle</keyword>
<keyword evidence="10" id="KW-0833">Ubl conjugation pathway</keyword>
<keyword evidence="4" id="KW-0963">Cytoplasm</keyword>
<dbReference type="PANTHER" id="PTHR15189">
    <property type="entry name" value="BRISC AND BRCA1-A COMPLEX MEMBER 2"/>
    <property type="match status" value="1"/>
</dbReference>
<evidence type="ECO:0000256" key="15">
    <source>
        <dbReference type="ARBA" id="ARBA00025766"/>
    </source>
</evidence>
<dbReference type="GO" id="GO:0005737">
    <property type="term" value="C:cytoplasm"/>
    <property type="evidence" value="ECO:0007669"/>
    <property type="project" value="UniProtKB-SubCell"/>
</dbReference>
<dbReference type="GeneID" id="16072553"/>
<dbReference type="GO" id="GO:0006325">
    <property type="term" value="P:chromatin organization"/>
    <property type="evidence" value="ECO:0007669"/>
    <property type="project" value="UniProtKB-KW"/>
</dbReference>
<keyword evidence="8" id="KW-0227">DNA damage</keyword>
<evidence type="ECO:0000313" key="19">
    <source>
        <dbReference type="Proteomes" id="UP000007799"/>
    </source>
</evidence>
<evidence type="ECO:0000256" key="5">
    <source>
        <dbReference type="ARBA" id="ARBA00022618"/>
    </source>
</evidence>
<dbReference type="GO" id="GO:0006302">
    <property type="term" value="P:double-strand break repair"/>
    <property type="evidence" value="ECO:0007669"/>
    <property type="project" value="TreeGrafter"/>
</dbReference>
<keyword evidence="13" id="KW-0539">Nucleus</keyword>
<dbReference type="RefSeq" id="XP_004991994.1">
    <property type="nucleotide sequence ID" value="XM_004991937.1"/>
</dbReference>
<evidence type="ECO:0000256" key="7">
    <source>
        <dbReference type="ARBA" id="ARBA00022737"/>
    </source>
</evidence>
<protein>
    <recommendedName>
        <fullName evidence="3">BRISC and BRCA1-A complex member 2</fullName>
    </recommendedName>
    <alternativeName>
        <fullName evidence="16">BRCA1-A complex subunit BRE</fullName>
    </alternativeName>
    <alternativeName>
        <fullName evidence="17">BRCA1/BRCA2-containing complex subunit 45</fullName>
    </alternativeName>
</protein>
<accession>F2UFG9</accession>
<dbReference type="InterPro" id="IPR010358">
    <property type="entry name" value="BRE"/>
</dbReference>
<dbReference type="OrthoDB" id="538811at2759"/>
<evidence type="ECO:0000256" key="8">
    <source>
        <dbReference type="ARBA" id="ARBA00022763"/>
    </source>
</evidence>
<evidence type="ECO:0000256" key="12">
    <source>
        <dbReference type="ARBA" id="ARBA00023204"/>
    </source>
</evidence>
<dbReference type="GO" id="GO:0006915">
    <property type="term" value="P:apoptotic process"/>
    <property type="evidence" value="ECO:0007669"/>
    <property type="project" value="UniProtKB-KW"/>
</dbReference>